<feature type="chain" id="PRO_5045269066" evidence="1">
    <location>
        <begin position="24"/>
        <end position="363"/>
    </location>
</feature>
<evidence type="ECO:0000313" key="3">
    <source>
        <dbReference type="EMBL" id="WGK68537.1"/>
    </source>
</evidence>
<organism evidence="3 4">
    <name type="scientific">Candidatus Haliotispira prima</name>
    <dbReference type="NCBI Taxonomy" id="3034016"/>
    <lineage>
        <taxon>Bacteria</taxon>
        <taxon>Pseudomonadati</taxon>
        <taxon>Spirochaetota</taxon>
        <taxon>Spirochaetia</taxon>
        <taxon>Spirochaetales</taxon>
        <taxon>Spirochaetaceae</taxon>
        <taxon>Candidatus Haliotispira</taxon>
    </lineage>
</organism>
<feature type="domain" description="Endonuclease/exonuclease/phosphatase" evidence="2">
    <location>
        <begin position="34"/>
        <end position="217"/>
    </location>
</feature>
<proteinExistence type="predicted"/>
<dbReference type="Pfam" id="PF19580">
    <property type="entry name" value="Exo_endo_phos_3"/>
    <property type="match status" value="1"/>
</dbReference>
<keyword evidence="3" id="KW-0378">Hydrolase</keyword>
<dbReference type="EMBL" id="CP123443">
    <property type="protein sequence ID" value="WGK68537.1"/>
    <property type="molecule type" value="Genomic_DNA"/>
</dbReference>
<keyword evidence="1" id="KW-0732">Signal</keyword>
<dbReference type="InterPro" id="IPR036691">
    <property type="entry name" value="Endo/exonu/phosph_ase_sf"/>
</dbReference>
<dbReference type="SUPFAM" id="SSF56219">
    <property type="entry name" value="DNase I-like"/>
    <property type="match status" value="1"/>
</dbReference>
<evidence type="ECO:0000313" key="4">
    <source>
        <dbReference type="Proteomes" id="UP001228690"/>
    </source>
</evidence>
<protein>
    <submittedName>
        <fullName evidence="3">Endonuclease/exonuclease/phosphatase family protein</fullName>
    </submittedName>
</protein>
<dbReference type="InterPro" id="IPR005135">
    <property type="entry name" value="Endo/exonuclease/phosphatase"/>
</dbReference>
<dbReference type="PANTHER" id="PTHR42834">
    <property type="entry name" value="ENDONUCLEASE/EXONUCLEASE/PHOSPHATASE FAMILY PROTEIN (AFU_ORTHOLOGUE AFUA_3G09210)"/>
    <property type="match status" value="1"/>
</dbReference>
<dbReference type="Proteomes" id="UP001228690">
    <property type="component" value="Chromosome"/>
</dbReference>
<name>A0ABY8MEZ1_9SPIO</name>
<dbReference type="PANTHER" id="PTHR42834:SF1">
    <property type="entry name" value="ENDONUCLEASE_EXONUCLEASE_PHOSPHATASE FAMILY PROTEIN (AFU_ORTHOLOGUE AFUA_3G09210)"/>
    <property type="match status" value="1"/>
</dbReference>
<accession>A0ABY8MEZ1</accession>
<dbReference type="GO" id="GO:0004519">
    <property type="term" value="F:endonuclease activity"/>
    <property type="evidence" value="ECO:0007669"/>
    <property type="project" value="UniProtKB-KW"/>
</dbReference>
<sequence length="363" mass="41309">MKSYLSRLLLLSLLGVCPGCNSAGPNEEAANLRVVSWNVQNLFDVEWQGTEYGEYDPRPGEDGRAAWTEQGFRYRLVHLAKVIDRLDSDILVLIEVESREALSKLNLQLRRPFLHSLLLPQPDQAINIGLLSRVAVRRSLRHEVGFLPRSTRQLRAIIEVHLENGLVLFLNHWKSQRQGFLRTLPQRQQAAAVLAERLARLEEKYVLVMGDFNEPADSYFRYSDSSFWPDSSGSVDSLINPWFAYAQLTFPPGVSEAPILTRQDWEEMKEEVVPGRLPTSRGSYYFRGEWQAIDSIFFSPAFLPEPGAGENAGGWRFAGFSVPRFTPLLGPKGEPNAWRKERMRGLSDHLPLVLELEYSPARD</sequence>
<reference evidence="3 4" key="1">
    <citation type="submission" date="2023-04" db="EMBL/GenBank/DDBJ databases">
        <title>Spirochaete genome identified in red abalone sample constitutes a novel genus.</title>
        <authorList>
            <person name="Sharma S.P."/>
            <person name="Purcell C.M."/>
            <person name="Hyde J.R."/>
            <person name="Severin A.J."/>
        </authorList>
    </citation>
    <scope>NUCLEOTIDE SEQUENCE [LARGE SCALE GENOMIC DNA]</scope>
    <source>
        <strain evidence="3 4">SP-2023</strain>
    </source>
</reference>
<gene>
    <name evidence="3" type="ORF">P0082_08605</name>
</gene>
<keyword evidence="3" id="KW-0255">Endonuclease</keyword>
<dbReference type="RefSeq" id="WP_326926722.1">
    <property type="nucleotide sequence ID" value="NZ_CP123443.1"/>
</dbReference>
<keyword evidence="3" id="KW-0540">Nuclease</keyword>
<keyword evidence="4" id="KW-1185">Reference proteome</keyword>
<evidence type="ECO:0000259" key="2">
    <source>
        <dbReference type="Pfam" id="PF19580"/>
    </source>
</evidence>
<feature type="signal peptide" evidence="1">
    <location>
        <begin position="1"/>
        <end position="23"/>
    </location>
</feature>
<evidence type="ECO:0000256" key="1">
    <source>
        <dbReference type="SAM" id="SignalP"/>
    </source>
</evidence>
<dbReference type="Gene3D" id="3.60.10.10">
    <property type="entry name" value="Endonuclease/exonuclease/phosphatase"/>
    <property type="match status" value="1"/>
</dbReference>